<dbReference type="InterPro" id="IPR011527">
    <property type="entry name" value="ABC1_TM_dom"/>
</dbReference>
<dbReference type="Pfam" id="PF00664">
    <property type="entry name" value="ABC_membrane"/>
    <property type="match status" value="2"/>
</dbReference>
<gene>
    <name evidence="11" type="ORF">IAS62_004604</name>
</gene>
<feature type="transmembrane region" description="Helical" evidence="8">
    <location>
        <begin position="106"/>
        <end position="123"/>
    </location>
</feature>
<comment type="subcellular location">
    <subcellularLocation>
        <location evidence="1">Membrane</location>
        <topology evidence="1">Multi-pass membrane protein</topology>
    </subcellularLocation>
</comment>
<evidence type="ECO:0000256" key="6">
    <source>
        <dbReference type="ARBA" id="ARBA00022989"/>
    </source>
</evidence>
<evidence type="ECO:0000313" key="12">
    <source>
        <dbReference type="Proteomes" id="UP001432216"/>
    </source>
</evidence>
<feature type="transmembrane region" description="Helical" evidence="8">
    <location>
        <begin position="143"/>
        <end position="162"/>
    </location>
</feature>
<dbReference type="Pfam" id="PF00005">
    <property type="entry name" value="ABC_tran"/>
    <property type="match status" value="2"/>
</dbReference>
<keyword evidence="4" id="KW-0547">Nucleotide-binding</keyword>
<feature type="domain" description="ABC transporter" evidence="9">
    <location>
        <begin position="1010"/>
        <end position="1204"/>
    </location>
</feature>
<dbReference type="RefSeq" id="XP_064722495.1">
    <property type="nucleotide sequence ID" value="XM_064866423.1"/>
</dbReference>
<dbReference type="Gene3D" id="1.20.1560.10">
    <property type="entry name" value="ABC transporter type 1, transmembrane domain"/>
    <property type="match status" value="2"/>
</dbReference>
<dbReference type="EMBL" id="CP143812">
    <property type="protein sequence ID" value="WVO23256.1"/>
    <property type="molecule type" value="Genomic_DNA"/>
</dbReference>
<dbReference type="InterPro" id="IPR003439">
    <property type="entry name" value="ABC_transporter-like_ATP-bd"/>
</dbReference>
<evidence type="ECO:0000313" key="11">
    <source>
        <dbReference type="EMBL" id="WVO23256.1"/>
    </source>
</evidence>
<reference evidence="11 12" key="1">
    <citation type="submission" date="2024-01" db="EMBL/GenBank/DDBJ databases">
        <title>Comparative genomics of Cryptococcus and Kwoniella reveals pathogenesis evolution and contrasting modes of karyotype evolution via chromosome fusion or intercentromeric recombination.</title>
        <authorList>
            <person name="Coelho M.A."/>
            <person name="David-Palma M."/>
            <person name="Shea T."/>
            <person name="Bowers K."/>
            <person name="McGinley-Smith S."/>
            <person name="Mohammad A.W."/>
            <person name="Gnirke A."/>
            <person name="Yurkov A.M."/>
            <person name="Nowrousian M."/>
            <person name="Sun S."/>
            <person name="Cuomo C.A."/>
            <person name="Heitman J."/>
        </authorList>
    </citation>
    <scope>NUCLEOTIDE SEQUENCE [LARGE SCALE GENOMIC DNA]</scope>
    <source>
        <strain evidence="11 12">7685027</strain>
    </source>
</reference>
<feature type="transmembrane region" description="Helical" evidence="8">
    <location>
        <begin position="928"/>
        <end position="949"/>
    </location>
</feature>
<keyword evidence="2" id="KW-0813">Transport</keyword>
<dbReference type="InterPro" id="IPR050173">
    <property type="entry name" value="ABC_transporter_C-like"/>
</dbReference>
<dbReference type="GeneID" id="89991376"/>
<feature type="domain" description="ABC transporter" evidence="9">
    <location>
        <begin position="441"/>
        <end position="696"/>
    </location>
</feature>
<evidence type="ECO:0000259" key="9">
    <source>
        <dbReference type="PROSITE" id="PS50893"/>
    </source>
</evidence>
<feature type="transmembrane region" description="Helical" evidence="8">
    <location>
        <begin position="713"/>
        <end position="737"/>
    </location>
</feature>
<feature type="transmembrane region" description="Helical" evidence="8">
    <location>
        <begin position="899"/>
        <end position="922"/>
    </location>
</feature>
<dbReference type="CDD" id="cd18596">
    <property type="entry name" value="ABC_6TM_VMR1_D1_like"/>
    <property type="match status" value="1"/>
</dbReference>
<evidence type="ECO:0000256" key="1">
    <source>
        <dbReference type="ARBA" id="ARBA00004141"/>
    </source>
</evidence>
<accession>A0ABZ2B0S8</accession>
<keyword evidence="12" id="KW-1185">Reference proteome</keyword>
<dbReference type="InterPro" id="IPR027417">
    <property type="entry name" value="P-loop_NTPase"/>
</dbReference>
<evidence type="ECO:0000256" key="7">
    <source>
        <dbReference type="ARBA" id="ARBA00023136"/>
    </source>
</evidence>
<evidence type="ECO:0000256" key="2">
    <source>
        <dbReference type="ARBA" id="ARBA00022448"/>
    </source>
</evidence>
<dbReference type="Gene3D" id="3.40.50.300">
    <property type="entry name" value="P-loop containing nucleotide triphosphate hydrolases"/>
    <property type="match status" value="3"/>
</dbReference>
<protein>
    <submittedName>
        <fullName evidence="11">Uncharacterized protein</fullName>
    </submittedName>
</protein>
<sequence length="1232" mass="137650">MTTIYTKAVRAKVEDSTATTFGGNLIEETSCSIFEKLMFAFVYPMIIKTAKMHQVDIQALLALQAEMRTQNMYHEFMGPKTAENIRWKRHPTLSLLWTVWWPQRRAVGKALIFMFALCPLWYLPHICLQQILSILDDHTAVRWSAVAFAALMVFAKIGNMIITMQQYNITMSYVGPRINVHTSFLLYQKLLTRNLFAIPEKKEGDKAVHTKADILNLISSDASSVQRVGWTFTNLFRSAVEMALGCSYVWILLGPFGLWGLSTLILTCPPAYLLTKWEYSVFEKRLAISDERVSLMQEAVQAISMIKIMATERFWYRRINRVREREFNKLIQAQVLGYISGLLYSAAPTVIVIVAFAHYTLVAKNELTATIAFTSIAVFDELQILGARHFLTTEDVEYFTDITFNPSDPSTLEDGPLYVVGTVAWDVSKVYLASPSNPTADASSDSSENSKIGFRLMDLDIKFPRGKLTLVAGKFGSGKSLLLLALLGEARLIEGKISYMVFPIMDPQKIDKNDWSLFKNGVAYVPQTPWVLSQSIRDNILFGLPLDMGHYRSVCFATGLMPDLELLVDADLTEVGERGKLLSGGQKARITPSRLPSRLPSRECLKAEPKINRKDKKKSEKPGSLDVQVTKGKFETHEAIPKTPKQLVIEEDRAVGAVGLIHWKNLLKFNGNGVYWETAFTLMMAAVLAPVCERKVISLWTGTEGKIPANHTVVFWISFYAALSLARIVLDTVYSLFRFWGSMRAMKIIHGQMLESMLHAKMLFFIKTRAGSIIQRFGKDLNDILDCSNLLTEMIEGGMNIIISLISVSVYGGWTYCIMTILLLVAAWAPGKWYRASSRQVLRLQAVVPGPINAIYGETVAGATVIHAFGAQSVFIDEFLRWSNMKITATIWTIAIARWLYLSLQVMDVIVRITALSLLLLARASTTGAVAGFVLTFAGSISTYVNWMLVHLRNFELKGVSLERTSNTERFHVRTVRNFLQMIPGMPQIDKSSMKKEDQLLGSWPEYGELKVEGLCARYGPDMPEILHDVTFKVKGGERIGIVGATGGGKPTLAKAFFSFVDITKGKIEIDGQDISTIPLGVVRPKLGIIAQDPILLSGSLRLNLDVEGKYSDEQLYTALRQVQLLKQSDSCPDLLSNDLTSSSAETIVHEEFTNATVLIITHRLRTIMPCSNILLMNKGNLIQQGSPLGLIHREGPFQDLCMAAGEEEYNHLIALAEGHDPSNKDDFVDSS</sequence>
<dbReference type="SUPFAM" id="SSF90123">
    <property type="entry name" value="ABC transporter transmembrane region"/>
    <property type="match status" value="2"/>
</dbReference>
<feature type="transmembrane region" description="Helical" evidence="8">
    <location>
        <begin position="801"/>
        <end position="829"/>
    </location>
</feature>
<dbReference type="PROSITE" id="PS50929">
    <property type="entry name" value="ABC_TM1F"/>
    <property type="match status" value="2"/>
</dbReference>
<organism evidence="11 12">
    <name type="scientific">Cryptococcus decagattii</name>
    <dbReference type="NCBI Taxonomy" id="1859122"/>
    <lineage>
        <taxon>Eukaryota</taxon>
        <taxon>Fungi</taxon>
        <taxon>Dikarya</taxon>
        <taxon>Basidiomycota</taxon>
        <taxon>Agaricomycotina</taxon>
        <taxon>Tremellomycetes</taxon>
        <taxon>Tremellales</taxon>
        <taxon>Cryptococcaceae</taxon>
        <taxon>Cryptococcus</taxon>
        <taxon>Cryptococcus gattii species complex</taxon>
    </lineage>
</organism>
<evidence type="ECO:0000256" key="3">
    <source>
        <dbReference type="ARBA" id="ARBA00022692"/>
    </source>
</evidence>
<dbReference type="InterPro" id="IPR036640">
    <property type="entry name" value="ABC1_TM_sf"/>
</dbReference>
<proteinExistence type="predicted"/>
<dbReference type="Proteomes" id="UP001432216">
    <property type="component" value="Chromosome 7"/>
</dbReference>
<feature type="domain" description="ABC transmembrane type-1" evidence="10">
    <location>
        <begin position="684"/>
        <end position="957"/>
    </location>
</feature>
<keyword evidence="7 8" id="KW-0472">Membrane</keyword>
<dbReference type="PANTHER" id="PTHR24223:SF415">
    <property type="entry name" value="FI20190P1"/>
    <property type="match status" value="1"/>
</dbReference>
<dbReference type="SUPFAM" id="SSF52540">
    <property type="entry name" value="P-loop containing nucleoside triphosphate hydrolases"/>
    <property type="match status" value="2"/>
</dbReference>
<evidence type="ECO:0000256" key="8">
    <source>
        <dbReference type="SAM" id="Phobius"/>
    </source>
</evidence>
<keyword evidence="5" id="KW-0067">ATP-binding</keyword>
<evidence type="ECO:0000256" key="4">
    <source>
        <dbReference type="ARBA" id="ARBA00022741"/>
    </source>
</evidence>
<evidence type="ECO:0000256" key="5">
    <source>
        <dbReference type="ARBA" id="ARBA00022840"/>
    </source>
</evidence>
<keyword evidence="3 8" id="KW-0812">Transmembrane</keyword>
<evidence type="ECO:0000259" key="10">
    <source>
        <dbReference type="PROSITE" id="PS50929"/>
    </source>
</evidence>
<feature type="domain" description="ABC transmembrane type-1" evidence="10">
    <location>
        <begin position="110"/>
        <end position="379"/>
    </location>
</feature>
<name>A0ABZ2B0S8_9TREE</name>
<dbReference type="CDD" id="cd18580">
    <property type="entry name" value="ABC_6TM_ABCC_D2"/>
    <property type="match status" value="1"/>
</dbReference>
<dbReference type="PANTHER" id="PTHR24223">
    <property type="entry name" value="ATP-BINDING CASSETTE SUB-FAMILY C"/>
    <property type="match status" value="1"/>
</dbReference>
<keyword evidence="6 8" id="KW-1133">Transmembrane helix</keyword>
<dbReference type="InterPro" id="IPR044726">
    <property type="entry name" value="ABCC_6TM_D2"/>
</dbReference>
<dbReference type="PROSITE" id="PS50893">
    <property type="entry name" value="ABC_TRANSPORTER_2"/>
    <property type="match status" value="2"/>
</dbReference>
<feature type="transmembrane region" description="Helical" evidence="8">
    <location>
        <begin position="247"/>
        <end position="274"/>
    </location>
</feature>
<feature type="transmembrane region" description="Helical" evidence="8">
    <location>
        <begin position="294"/>
        <end position="315"/>
    </location>
</feature>
<feature type="transmembrane region" description="Helical" evidence="8">
    <location>
        <begin position="335"/>
        <end position="359"/>
    </location>
</feature>